<dbReference type="InterPro" id="IPR045621">
    <property type="entry name" value="BPD_transp_1_N"/>
</dbReference>
<keyword evidence="6 7" id="KW-0472">Membrane</keyword>
<dbReference type="Proteomes" id="UP000604001">
    <property type="component" value="Unassembled WGS sequence"/>
</dbReference>
<evidence type="ECO:0000256" key="7">
    <source>
        <dbReference type="RuleBase" id="RU363032"/>
    </source>
</evidence>
<evidence type="ECO:0000256" key="5">
    <source>
        <dbReference type="ARBA" id="ARBA00022989"/>
    </source>
</evidence>
<feature type="transmembrane region" description="Helical" evidence="7">
    <location>
        <begin position="105"/>
        <end position="127"/>
    </location>
</feature>
<keyword evidence="5 7" id="KW-1133">Transmembrane helix</keyword>
<organism evidence="9 10">
    <name type="scientific">Nocardioides deserti</name>
    <dbReference type="NCBI Taxonomy" id="1588644"/>
    <lineage>
        <taxon>Bacteria</taxon>
        <taxon>Bacillati</taxon>
        <taxon>Actinomycetota</taxon>
        <taxon>Actinomycetes</taxon>
        <taxon>Propionibacteriales</taxon>
        <taxon>Nocardioidaceae</taxon>
        <taxon>Nocardioides</taxon>
    </lineage>
</organism>
<dbReference type="RefSeq" id="WP_186347175.1">
    <property type="nucleotide sequence ID" value="NZ_BMMR01000001.1"/>
</dbReference>
<name>A0ABR6UC12_9ACTN</name>
<comment type="subcellular location">
    <subcellularLocation>
        <location evidence="1 7">Cell membrane</location>
        <topology evidence="1 7">Multi-pass membrane protein</topology>
    </subcellularLocation>
</comment>
<evidence type="ECO:0000256" key="4">
    <source>
        <dbReference type="ARBA" id="ARBA00022692"/>
    </source>
</evidence>
<sequence>MGLVRFATRRLLLAIPTLFGLLVIAFVLANYLPGDPLARILGDVGGSDPVARATYEREWGLDQPIHERFWIYLQHLVTGDLGQSTLTRRGVADDLVEFFPATIELALAAIVVAGTAGIILGSVAAFYHNKWPDLVVRTIALVASGVPVFWLGIIGLQVFYLRFQILPGPEGRLGRGFDPPTHITGLYTFDALVTGDFATMWNAMSHLLLPACVLGSFFLGLLARMTRASMLEVLRAPHLVTARSKGVSARTLLQFHILPNALIPTVTVLGLAIGGLLAGAVLTETVFSWPGIGRYAVDAAKALDYQAILGVTVLIGAVYVVTNAVVDIIYAALDPRIRLGE</sequence>
<dbReference type="Gene3D" id="1.10.3720.10">
    <property type="entry name" value="MetI-like"/>
    <property type="match status" value="1"/>
</dbReference>
<dbReference type="PANTHER" id="PTHR43163:SF8">
    <property type="entry name" value="D,D-DIPEPTIDE TRANSPORT SYSTEM PERMEASE PROTEIN DDPB-RELATED"/>
    <property type="match status" value="1"/>
</dbReference>
<evidence type="ECO:0000256" key="2">
    <source>
        <dbReference type="ARBA" id="ARBA00022448"/>
    </source>
</evidence>
<comment type="caution">
    <text evidence="9">The sequence shown here is derived from an EMBL/GenBank/DDBJ whole genome shotgun (WGS) entry which is preliminary data.</text>
</comment>
<dbReference type="Pfam" id="PF00528">
    <property type="entry name" value="BPD_transp_1"/>
    <property type="match status" value="1"/>
</dbReference>
<evidence type="ECO:0000313" key="9">
    <source>
        <dbReference type="EMBL" id="MBC2961981.1"/>
    </source>
</evidence>
<accession>A0ABR6UC12</accession>
<keyword evidence="2 7" id="KW-0813">Transport</keyword>
<protein>
    <submittedName>
        <fullName evidence="9">ABC transporter permease</fullName>
    </submittedName>
</protein>
<keyword evidence="10" id="KW-1185">Reference proteome</keyword>
<gene>
    <name evidence="9" type="ORF">H7344_16935</name>
</gene>
<dbReference type="Pfam" id="PF19300">
    <property type="entry name" value="BPD_transp_1_N"/>
    <property type="match status" value="1"/>
</dbReference>
<feature type="transmembrane region" description="Helical" evidence="7">
    <location>
        <begin position="261"/>
        <end position="287"/>
    </location>
</feature>
<dbReference type="PANTHER" id="PTHR43163">
    <property type="entry name" value="DIPEPTIDE TRANSPORT SYSTEM PERMEASE PROTEIN DPPB-RELATED"/>
    <property type="match status" value="1"/>
</dbReference>
<feature type="transmembrane region" description="Helical" evidence="7">
    <location>
        <begin position="139"/>
        <end position="160"/>
    </location>
</feature>
<evidence type="ECO:0000259" key="8">
    <source>
        <dbReference type="PROSITE" id="PS50928"/>
    </source>
</evidence>
<evidence type="ECO:0000256" key="6">
    <source>
        <dbReference type="ARBA" id="ARBA00023136"/>
    </source>
</evidence>
<feature type="transmembrane region" description="Helical" evidence="7">
    <location>
        <begin position="307"/>
        <end position="333"/>
    </location>
</feature>
<evidence type="ECO:0000313" key="10">
    <source>
        <dbReference type="Proteomes" id="UP000604001"/>
    </source>
</evidence>
<dbReference type="SUPFAM" id="SSF161098">
    <property type="entry name" value="MetI-like"/>
    <property type="match status" value="1"/>
</dbReference>
<feature type="transmembrane region" description="Helical" evidence="7">
    <location>
        <begin position="203"/>
        <end position="223"/>
    </location>
</feature>
<keyword evidence="4 7" id="KW-0812">Transmembrane</keyword>
<keyword evidence="3" id="KW-1003">Cell membrane</keyword>
<dbReference type="InterPro" id="IPR035906">
    <property type="entry name" value="MetI-like_sf"/>
</dbReference>
<proteinExistence type="inferred from homology"/>
<feature type="domain" description="ABC transmembrane type-1" evidence="8">
    <location>
        <begin position="99"/>
        <end position="330"/>
    </location>
</feature>
<dbReference type="CDD" id="cd06261">
    <property type="entry name" value="TM_PBP2"/>
    <property type="match status" value="1"/>
</dbReference>
<comment type="similarity">
    <text evidence="7">Belongs to the binding-protein-dependent transport system permease family.</text>
</comment>
<evidence type="ECO:0000256" key="3">
    <source>
        <dbReference type="ARBA" id="ARBA00022475"/>
    </source>
</evidence>
<feature type="transmembrane region" description="Helical" evidence="7">
    <location>
        <begin position="12"/>
        <end position="32"/>
    </location>
</feature>
<dbReference type="InterPro" id="IPR000515">
    <property type="entry name" value="MetI-like"/>
</dbReference>
<reference evidence="9 10" key="1">
    <citation type="submission" date="2020-08" db="EMBL/GenBank/DDBJ databases">
        <title>novel species in genus Nocardioides.</title>
        <authorList>
            <person name="Zhang G."/>
        </authorList>
    </citation>
    <scope>NUCLEOTIDE SEQUENCE [LARGE SCALE GENOMIC DNA]</scope>
    <source>
        <strain evidence="9 10">SC8A-24</strain>
    </source>
</reference>
<evidence type="ECO:0000256" key="1">
    <source>
        <dbReference type="ARBA" id="ARBA00004651"/>
    </source>
</evidence>
<dbReference type="EMBL" id="JACMYC010000014">
    <property type="protein sequence ID" value="MBC2961981.1"/>
    <property type="molecule type" value="Genomic_DNA"/>
</dbReference>
<dbReference type="PROSITE" id="PS50928">
    <property type="entry name" value="ABC_TM1"/>
    <property type="match status" value="1"/>
</dbReference>